<evidence type="ECO:0000313" key="2">
    <source>
        <dbReference type="EMBL" id="SOD11975.1"/>
    </source>
</evidence>
<keyword evidence="1" id="KW-1133">Transmembrane helix</keyword>
<proteinExistence type="predicted"/>
<dbReference type="Proteomes" id="UP000219281">
    <property type="component" value="Unassembled WGS sequence"/>
</dbReference>
<protein>
    <submittedName>
        <fullName evidence="2">Uncharacterized protein</fullName>
    </submittedName>
</protein>
<dbReference type="AlphaFoldDB" id="A0A285ZQR8"/>
<keyword evidence="3" id="KW-1185">Reference proteome</keyword>
<reference evidence="3" key="1">
    <citation type="submission" date="2017-09" db="EMBL/GenBank/DDBJ databases">
        <authorList>
            <person name="Varghese N."/>
            <person name="Submissions S."/>
        </authorList>
    </citation>
    <scope>NUCLEOTIDE SEQUENCE [LARGE SCALE GENOMIC DNA]</scope>
    <source>
        <strain evidence="3">CGMCC 1.12803</strain>
    </source>
</reference>
<keyword evidence="1" id="KW-0472">Membrane</keyword>
<organism evidence="2 3">
    <name type="scientific">Pedobacter xixiisoli</name>
    <dbReference type="NCBI Taxonomy" id="1476464"/>
    <lineage>
        <taxon>Bacteria</taxon>
        <taxon>Pseudomonadati</taxon>
        <taxon>Bacteroidota</taxon>
        <taxon>Sphingobacteriia</taxon>
        <taxon>Sphingobacteriales</taxon>
        <taxon>Sphingobacteriaceae</taxon>
        <taxon>Pedobacter</taxon>
    </lineage>
</organism>
<dbReference type="OrthoDB" id="980086at2"/>
<accession>A0A285ZQR8</accession>
<evidence type="ECO:0000313" key="3">
    <source>
        <dbReference type="Proteomes" id="UP000219281"/>
    </source>
</evidence>
<dbReference type="RefSeq" id="WP_097128136.1">
    <property type="nucleotide sequence ID" value="NZ_OCMT01000001.1"/>
</dbReference>
<gene>
    <name evidence="2" type="ORF">SAMN06297358_0429</name>
</gene>
<feature type="transmembrane region" description="Helical" evidence="1">
    <location>
        <begin position="37"/>
        <end position="55"/>
    </location>
</feature>
<keyword evidence="1" id="KW-0812">Transmembrane</keyword>
<sequence length="596" mass="67854">MEMGFNVWIIIASLILLCSCIYFEVKRKNKHWLAARIVSTILLISSLVLMAIPTFHQHKEVQNKNALTVITAGANLDSLSKIQGKKYYTDPSLHQNLKGKANYIPDLAYHLAENPAINSLQVYGYGLPNEELKKLKGIPLNFHPAATLSGLIACNWNGSLKQEEVLTVQGFYQNNTSKAILLKLEGFGTTLDSVSIAANAHHEFSLKHQIRQNGKALLQLIGLTGKDTLTKEFLPIQSFAKTSVKAVMLTSFPSFEYKFLKNWLYEQRYPVAFRSRISKDKFSTDFLNRDSLSLANISANQLQKEDVLMIDQNEFENISSSTRQTLMQAVGKGLGLMIWVDEPNPNGALQKRINQVENLKDDKVLHLNIVDKQERLSDLSTSLKWHLNPQKGQQALINNQNQTVALQELYGLGRIVYTTLQNSHQWLLNGHQEDYANYWTALINAVARKKHTAISLNASDSFPTINEKLSLNITTEGTNAPAVKYQAERLTVNQNLLYPNHWEVQVWSLTSGWQSIQINKTAKDFYVFEKQAWKSIKLSQTIQNNLAYSRKTNIEAIKASTNEITYRKEVSKWWFFPILILSASFLWFEKRHYAKS</sequence>
<feature type="transmembrane region" description="Helical" evidence="1">
    <location>
        <begin position="6"/>
        <end position="25"/>
    </location>
</feature>
<evidence type="ECO:0000256" key="1">
    <source>
        <dbReference type="SAM" id="Phobius"/>
    </source>
</evidence>
<name>A0A285ZQR8_9SPHI</name>
<dbReference type="EMBL" id="OCMT01000001">
    <property type="protein sequence ID" value="SOD11975.1"/>
    <property type="molecule type" value="Genomic_DNA"/>
</dbReference>